<sequence>MINQVNAAHVYKVPGLLEVPQVGSVITDNFRSRMVSDTDMIELAVNKPAASFEQLILKAFDDVNSKQIKMNELSEQMIVDPDSVDVHDITIGMAQANLSLKLAQTVIDRLVKSWNDITTTR</sequence>
<dbReference type="Pfam" id="PF02049">
    <property type="entry name" value="FliE"/>
    <property type="match status" value="1"/>
</dbReference>
<keyword evidence="1 2" id="KW-0975">Bacterial flagellum</keyword>
<evidence type="ECO:0000313" key="4">
    <source>
        <dbReference type="EMBL" id="QOW59915.1"/>
    </source>
</evidence>
<evidence type="ECO:0000256" key="1">
    <source>
        <dbReference type="ARBA" id="ARBA00023143"/>
    </source>
</evidence>
<dbReference type="NCBIfam" id="TIGR00205">
    <property type="entry name" value="fliE"/>
    <property type="match status" value="1"/>
</dbReference>
<keyword evidence="4" id="KW-0282">Flagellum</keyword>
<dbReference type="PRINTS" id="PR01006">
    <property type="entry name" value="FLGHOOKFLIE"/>
</dbReference>
<protein>
    <recommendedName>
        <fullName evidence="2 3">Flagellar hook-basal body complex protein FliE</fullName>
    </recommendedName>
</protein>
<dbReference type="Proteomes" id="UP000593915">
    <property type="component" value="Chromosome"/>
</dbReference>
<dbReference type="InterPro" id="IPR001624">
    <property type="entry name" value="FliE"/>
</dbReference>
<comment type="subcellular location">
    <subcellularLocation>
        <location evidence="2">Bacterial flagellum basal body</location>
    </subcellularLocation>
</comment>
<dbReference type="HAMAP" id="MF_00724">
    <property type="entry name" value="FliE"/>
    <property type="match status" value="1"/>
</dbReference>
<dbReference type="AlphaFoldDB" id="A0A7S7AV81"/>
<reference evidence="4 5" key="1">
    <citation type="submission" date="2020-09" db="EMBL/GenBank/DDBJ databases">
        <title>Characterization of Treponema spp. from bovine digital dermatitis in Korea.</title>
        <authorList>
            <person name="Espiritu H.M."/>
            <person name="Cho Y.I."/>
            <person name="Mamuad L."/>
        </authorList>
    </citation>
    <scope>NUCLEOTIDE SEQUENCE [LARGE SCALE GENOMIC DNA]</scope>
    <source>
        <strain evidence="4 5">KS1</strain>
    </source>
</reference>
<evidence type="ECO:0000256" key="3">
    <source>
        <dbReference type="NCBIfam" id="TIGR00205"/>
    </source>
</evidence>
<keyword evidence="4" id="KW-0969">Cilium</keyword>
<name>A0A7S7AV81_9SPIR</name>
<dbReference type="GO" id="GO:0071973">
    <property type="term" value="P:bacterial-type flagellum-dependent cell motility"/>
    <property type="evidence" value="ECO:0007669"/>
    <property type="project" value="InterPro"/>
</dbReference>
<organism evidence="4 5">
    <name type="scientific">Treponema pedis</name>
    <dbReference type="NCBI Taxonomy" id="409322"/>
    <lineage>
        <taxon>Bacteria</taxon>
        <taxon>Pseudomonadati</taxon>
        <taxon>Spirochaetota</taxon>
        <taxon>Spirochaetia</taxon>
        <taxon>Spirochaetales</taxon>
        <taxon>Treponemataceae</taxon>
        <taxon>Treponema</taxon>
    </lineage>
</organism>
<evidence type="ECO:0000256" key="2">
    <source>
        <dbReference type="HAMAP-Rule" id="MF_00724"/>
    </source>
</evidence>
<dbReference type="GO" id="GO:0003774">
    <property type="term" value="F:cytoskeletal motor activity"/>
    <property type="evidence" value="ECO:0007669"/>
    <property type="project" value="InterPro"/>
</dbReference>
<gene>
    <name evidence="2 4" type="primary">fliE</name>
    <name evidence="4" type="ORF">IFE08_08570</name>
</gene>
<proteinExistence type="inferred from homology"/>
<accession>A0A7S7AV81</accession>
<dbReference type="GO" id="GO:0005198">
    <property type="term" value="F:structural molecule activity"/>
    <property type="evidence" value="ECO:0007669"/>
    <property type="project" value="UniProtKB-UniRule"/>
</dbReference>
<dbReference type="RefSeq" id="WP_194075546.1">
    <property type="nucleotide sequence ID" value="NZ_CP061839.1"/>
</dbReference>
<evidence type="ECO:0000313" key="5">
    <source>
        <dbReference type="Proteomes" id="UP000593915"/>
    </source>
</evidence>
<comment type="similarity">
    <text evidence="2">Belongs to the FliE family.</text>
</comment>
<dbReference type="GO" id="GO:0009425">
    <property type="term" value="C:bacterial-type flagellum basal body"/>
    <property type="evidence" value="ECO:0007669"/>
    <property type="project" value="UniProtKB-SubCell"/>
</dbReference>
<keyword evidence="4" id="KW-0966">Cell projection</keyword>
<dbReference type="EMBL" id="CP061839">
    <property type="protein sequence ID" value="QOW59915.1"/>
    <property type="molecule type" value="Genomic_DNA"/>
</dbReference>